<evidence type="ECO:0000313" key="5">
    <source>
        <dbReference type="EMBL" id="KAL2887058.1"/>
    </source>
</evidence>
<evidence type="ECO:0000256" key="4">
    <source>
        <dbReference type="SAM" id="MobiDB-lite"/>
    </source>
</evidence>
<keyword evidence="2" id="KW-0547">Nucleotide-binding</keyword>
<dbReference type="GeneID" id="98118791"/>
<keyword evidence="3" id="KW-0067">ATP-binding</keyword>
<evidence type="ECO:0000313" key="6">
    <source>
        <dbReference type="Proteomes" id="UP001610728"/>
    </source>
</evidence>
<protein>
    <submittedName>
        <fullName evidence="5">Lactation elevated protein 1</fullName>
    </submittedName>
</protein>
<dbReference type="EMBL" id="JABSNW010000005">
    <property type="protein sequence ID" value="KAL2887058.1"/>
    <property type="molecule type" value="Genomic_DNA"/>
</dbReference>
<reference evidence="5 6" key="1">
    <citation type="submission" date="2020-05" db="EMBL/GenBank/DDBJ databases">
        <title>Ceratocystis lukuohia genome.</title>
        <authorList>
            <person name="Harrington T.C."/>
            <person name="Kim K."/>
            <person name="Mayers C.G."/>
        </authorList>
    </citation>
    <scope>NUCLEOTIDE SEQUENCE [LARGE SCALE GENOMIC DNA]</scope>
    <source>
        <strain evidence="5 6">C4212</strain>
    </source>
</reference>
<accession>A0ABR4MFJ6</accession>
<keyword evidence="6" id="KW-1185">Reference proteome</keyword>
<dbReference type="InterPro" id="IPR027417">
    <property type="entry name" value="P-loop_NTPase"/>
</dbReference>
<dbReference type="PANTHER" id="PTHR12169">
    <property type="entry name" value="ATPASE N2B"/>
    <property type="match status" value="1"/>
</dbReference>
<dbReference type="Proteomes" id="UP001610728">
    <property type="component" value="Unassembled WGS sequence"/>
</dbReference>
<feature type="compositionally biased region" description="Polar residues" evidence="4">
    <location>
        <begin position="554"/>
        <end position="564"/>
    </location>
</feature>
<gene>
    <name evidence="5" type="ORF">HOO65_050179</name>
</gene>
<comment type="similarity">
    <text evidence="1">Belongs to the AFG1 ATPase family.</text>
</comment>
<dbReference type="SUPFAM" id="SSF52540">
    <property type="entry name" value="P-loop containing nucleoside triphosphate hydrolases"/>
    <property type="match status" value="1"/>
</dbReference>
<dbReference type="Gene3D" id="3.40.50.300">
    <property type="entry name" value="P-loop containing nucleotide triphosphate hydrolases"/>
    <property type="match status" value="1"/>
</dbReference>
<evidence type="ECO:0000256" key="2">
    <source>
        <dbReference type="ARBA" id="ARBA00022741"/>
    </source>
</evidence>
<organism evidence="5 6">
    <name type="scientific">Ceratocystis lukuohia</name>
    <dbReference type="NCBI Taxonomy" id="2019550"/>
    <lineage>
        <taxon>Eukaryota</taxon>
        <taxon>Fungi</taxon>
        <taxon>Dikarya</taxon>
        <taxon>Ascomycota</taxon>
        <taxon>Pezizomycotina</taxon>
        <taxon>Sordariomycetes</taxon>
        <taxon>Hypocreomycetidae</taxon>
        <taxon>Microascales</taxon>
        <taxon>Ceratocystidaceae</taxon>
        <taxon>Ceratocystis</taxon>
    </lineage>
</organism>
<dbReference type="PANTHER" id="PTHR12169:SF2">
    <property type="entry name" value="AFG1P"/>
    <property type="match status" value="1"/>
</dbReference>
<evidence type="ECO:0000256" key="3">
    <source>
        <dbReference type="ARBA" id="ARBA00022840"/>
    </source>
</evidence>
<feature type="region of interest" description="Disordered" evidence="4">
    <location>
        <begin position="554"/>
        <end position="580"/>
    </location>
</feature>
<comment type="caution">
    <text evidence="5">The sequence shown here is derived from an EMBL/GenBank/DDBJ whole genome shotgun (WGS) entry which is preliminary data.</text>
</comment>
<dbReference type="Pfam" id="PF03969">
    <property type="entry name" value="AFG1_ATPase"/>
    <property type="match status" value="2"/>
</dbReference>
<dbReference type="RefSeq" id="XP_070858238.1">
    <property type="nucleotide sequence ID" value="XM_071000808.1"/>
</dbReference>
<name>A0ABR4MFJ6_9PEZI</name>
<sequence>MRRISQISSLRTSAAVKAKSCSIHQGRHHATSVPTITDPLVKYQSLLSTGVLAPDPAQHRLALHLRGVYSRLKDYVPATEYRDRLNQIAELSASSPPADGAADSPDQLAVRGHSIWGNPLFKKLMRSPHADDMALVRLLSSHEHAMEIDSPKGLFVSGEVGTGKSMLLNLLSDGLPTSRKRRWHFNTFMLYVFSQLEAFRKSKPHLSQSQAGGGKSPYPLLWMAHKLVEESPILFLDEFQMPDRAASKILNHLMIAFFQLGGVLVASSNRMPEELQRASGVDYAPAPFRDMVTKFLSFGLKQQKGELFGSTSDFYGFVDVLKARCDFWNMDGSHDYRRRDLAGAGTVNSAGRSGGMIVGNAFCSAASTGGIGLMDGISPDGAADSQPLPSNYLLLDQEDYDMTSSLFPDKSVSWNRETLYVYGHAVKVPKACDGVAVFSFGDLADSMGPADYITLASTYHTFVVNNVPVLGLAQKNEARRFITFLDALYESGCRLHVRAEKGPDDLFFPESRSSDINSPPAVQTDEDGDATYSETMAEVYQDQAAPFRPNVSYYDTPSATSQYDPDQDAGRHSGSDAIDYTKTGAFTGEDERFAYKRAASRLWELCSESWHTRDVPWWRPLPKEARHWEASLPSTTAKGPKMDSAGLSKQSEIVVGERVAVAEHAGLGRFAGKRAQQAQET</sequence>
<evidence type="ECO:0000256" key="1">
    <source>
        <dbReference type="ARBA" id="ARBA00010322"/>
    </source>
</evidence>
<proteinExistence type="inferred from homology"/>
<dbReference type="InterPro" id="IPR005654">
    <property type="entry name" value="ATPase_AFG1-like"/>
</dbReference>